<feature type="transmembrane region" description="Helical" evidence="2">
    <location>
        <begin position="203"/>
        <end position="223"/>
    </location>
</feature>
<keyword evidence="4" id="KW-1185">Reference proteome</keyword>
<evidence type="ECO:0008006" key="5">
    <source>
        <dbReference type="Google" id="ProtNLM"/>
    </source>
</evidence>
<evidence type="ECO:0000313" key="4">
    <source>
        <dbReference type="Proteomes" id="UP000688137"/>
    </source>
</evidence>
<sequence>MIKYIDIIELTKSNQIINLGIFIITSIIPILILFLYFVLYFNYNRHPRRRQEENTLEKLFIRLLTIQEWIFFYPTIQIHTLIISCKYFDESNFKYLCSFSSFDDFAIIVLSTTILIVTIIIQFMIIAFIRNDKFQKNDYSSLYFKNGQIYVIINQLLQNFFACLYEPNNSLEYLSLLIFHSVFHLVIWIIAIKKWPTFNQVFIQYWFILIININISLYLSFILETIFEQSNSKEYGLYHFLWILIMLFFTQLKISQVLMRSRLFQNINSEQTLLTKIYSFEQMISTRDKYSNILLVLGIIRSHQNSNCKNNLIKQDLKRCYCTMKMIYDPKKQNDIRNLSSSIIKHINIFSKFVIKSWYEEYINEHQSNYYIRLQYSQYLFYKIDLYAQSLIELNKMNTQLKSFSDKLQFCNLSVKIKQKIDILCTQSYKQKFDFEVVVAIEECIKRIQKSLIYIMDMQIKMFKQIIKYHDINEQLLIQDFNQMLNKIQEIKTNWKDITRRQMIQNDKVEFISFLHRKKEFVILYNWFRQNILKKKVKQSIQVGENDEFIQEESDSNSENDHFYDQQKIFNLLSGILHCNTNGEILKFSQNCQNLYGQLQLNSIFELIPHSMKRNHQLAMRQFIENGKRGSLFKKLKIFYINETSNIVQANKYLKCILNQKMSIEYVCMIRPIIKMAPSNFILLNENWEIDSTTIQLDQLFQKQSCLLIQCPKLLKYSHYSVLMRDNDYDFFQLRISKTQTQYIQELTQYMQSQQNINTDSHQTRRFFNRRGDNFKYLLDQALVDENINNGFEISKNNMKFHKIIDENNITLHIRIPLDEKQLIEDYSEFKTSLNQNSDQLTKSMRIQRLSKILIRNQYGLLRFNKFELLRRILKYRLLSQKKYYQQIKKLFEKYCSNTNNLNKVLKIEGSIHFTTKSSFDKTIIIKVNRFEFYEQEAKKYTSSSQSERKRTTSSQSTQFILRRNSDIYFQNFFQNQSINFQTLPQENDQDSIRDNITKTLITENELQIDFSNQKAISDEGFSKQHWLIKNEFIKDDLNKIPKMLEELTYIKLLNRFLLISLLILIITEFVFGPQLYISSIIENQINKVELVTSYVQIISQTYNSIIDLDLSQKDIYIANLIQINQIAQSSVSQLNQLTLETQDFISIFNQNTDFNEEISTLDLMGTFRANINQFLQVVQNIDSNTLNDTISFYRSNLIPYFYVTLNKSMENINQALLINLQYIKGIFQAFLLFISLFNGTIIFSNIMFLFQMIKKIKLLLSSFQLINKQQFVQIYKYQLSLRQQLKILKISNLNASQRHIENLIQRENQEVEHAKDTSINKYTESQHWIRLSIKVLLTYISIMTMLLLMGIYYNFYLQSIIDGISLFIETNAFTQNLIPYWAIVAIKDAYCFQQQYQNEINFSQYLELINQFQSMQISKLVYNNNLQSVQSLFYGDQCQNEYLNLSSFEKQQCQYQLNGALTKGLIFYYDYLNQISISLTNSSDTRFEKVSLERLMEFSEMQGLVFSLQKQAVFEFNKEINSKLSDYISVEKALVTVFIFLTCLLYYLIIEGYFHNLMDSQYRKFRQFYYYNYPNSILHQNKTLRARFKKYGILKK</sequence>
<comment type="caution">
    <text evidence="3">The sequence shown here is derived from an EMBL/GenBank/DDBJ whole genome shotgun (WGS) entry which is preliminary data.</text>
</comment>
<evidence type="ECO:0000256" key="2">
    <source>
        <dbReference type="SAM" id="Phobius"/>
    </source>
</evidence>
<keyword evidence="1" id="KW-0175">Coiled coil</keyword>
<feature type="coiled-coil region" evidence="1">
    <location>
        <begin position="1291"/>
        <end position="1318"/>
    </location>
</feature>
<dbReference type="EMBL" id="CAJJDM010000068">
    <property type="protein sequence ID" value="CAD8081572.1"/>
    <property type="molecule type" value="Genomic_DNA"/>
</dbReference>
<gene>
    <name evidence="3" type="ORF">PPRIM_AZ9-3.1.T0660062</name>
</gene>
<protein>
    <recommendedName>
        <fullName evidence="5">Transmembrane protein</fullName>
    </recommendedName>
</protein>
<dbReference type="PANTHER" id="PTHR31600:SF2">
    <property type="entry name" value="GAMETE ENRICHED GENE 10 PROTEIN-RELATED"/>
    <property type="match status" value="1"/>
</dbReference>
<dbReference type="Proteomes" id="UP000688137">
    <property type="component" value="Unassembled WGS sequence"/>
</dbReference>
<feature type="transmembrane region" description="Helical" evidence="2">
    <location>
        <begin position="1227"/>
        <end position="1251"/>
    </location>
</feature>
<proteinExistence type="predicted"/>
<feature type="transmembrane region" description="Helical" evidence="2">
    <location>
        <begin position="1534"/>
        <end position="1555"/>
    </location>
</feature>
<dbReference type="PANTHER" id="PTHR31600">
    <property type="entry name" value="TINY MACROCYSTS PROTEIN B-RELATED"/>
    <property type="match status" value="1"/>
</dbReference>
<evidence type="ECO:0000313" key="3">
    <source>
        <dbReference type="EMBL" id="CAD8081572.1"/>
    </source>
</evidence>
<feature type="transmembrane region" description="Helical" evidence="2">
    <location>
        <begin position="16"/>
        <end position="39"/>
    </location>
</feature>
<feature type="transmembrane region" description="Helical" evidence="2">
    <location>
        <begin position="173"/>
        <end position="191"/>
    </location>
</feature>
<feature type="transmembrane region" description="Helical" evidence="2">
    <location>
        <begin position="105"/>
        <end position="129"/>
    </location>
</feature>
<name>A0A8S1MQE0_PARPR</name>
<evidence type="ECO:0000256" key="1">
    <source>
        <dbReference type="SAM" id="Coils"/>
    </source>
</evidence>
<keyword evidence="2" id="KW-0812">Transmembrane</keyword>
<reference evidence="3" key="1">
    <citation type="submission" date="2021-01" db="EMBL/GenBank/DDBJ databases">
        <authorList>
            <consortium name="Genoscope - CEA"/>
            <person name="William W."/>
        </authorList>
    </citation>
    <scope>NUCLEOTIDE SEQUENCE</scope>
</reference>
<dbReference type="InterPro" id="IPR052994">
    <property type="entry name" value="Tiny_macrocysts_regulators"/>
</dbReference>
<feature type="transmembrane region" description="Helical" evidence="2">
    <location>
        <begin position="235"/>
        <end position="252"/>
    </location>
</feature>
<dbReference type="OMA" id="NIVQANK"/>
<accession>A0A8S1MQE0</accession>
<keyword evidence="2" id="KW-0472">Membrane</keyword>
<feature type="transmembrane region" description="Helical" evidence="2">
    <location>
        <begin position="1337"/>
        <end position="1356"/>
    </location>
</feature>
<keyword evidence="2" id="KW-1133">Transmembrane helix</keyword>
<feature type="transmembrane region" description="Helical" evidence="2">
    <location>
        <begin position="59"/>
        <end position="85"/>
    </location>
</feature>
<organism evidence="3 4">
    <name type="scientific">Paramecium primaurelia</name>
    <dbReference type="NCBI Taxonomy" id="5886"/>
    <lineage>
        <taxon>Eukaryota</taxon>
        <taxon>Sar</taxon>
        <taxon>Alveolata</taxon>
        <taxon>Ciliophora</taxon>
        <taxon>Intramacronucleata</taxon>
        <taxon>Oligohymenophorea</taxon>
        <taxon>Peniculida</taxon>
        <taxon>Parameciidae</taxon>
        <taxon>Paramecium</taxon>
    </lineage>
</organism>